<keyword evidence="5" id="KW-1185">Reference proteome</keyword>
<evidence type="ECO:0000256" key="1">
    <source>
        <dbReference type="ARBA" id="ARBA00023125"/>
    </source>
</evidence>
<protein>
    <submittedName>
        <fullName evidence="4">TetR family transcriptional regulator</fullName>
    </submittedName>
</protein>
<dbReference type="SUPFAM" id="SSF48498">
    <property type="entry name" value="Tetracyclin repressor-like, C-terminal domain"/>
    <property type="match status" value="1"/>
</dbReference>
<dbReference type="Proteomes" id="UP001501207">
    <property type="component" value="Unassembled WGS sequence"/>
</dbReference>
<reference evidence="5" key="1">
    <citation type="journal article" date="2019" name="Int. J. Syst. Evol. Microbiol.">
        <title>The Global Catalogue of Microorganisms (GCM) 10K type strain sequencing project: providing services to taxonomists for standard genome sequencing and annotation.</title>
        <authorList>
            <consortium name="The Broad Institute Genomics Platform"/>
            <consortium name="The Broad Institute Genome Sequencing Center for Infectious Disease"/>
            <person name="Wu L."/>
            <person name="Ma J."/>
        </authorList>
    </citation>
    <scope>NUCLEOTIDE SEQUENCE [LARGE SCALE GENOMIC DNA]</scope>
    <source>
        <strain evidence="5">JCM 17664</strain>
    </source>
</reference>
<dbReference type="SUPFAM" id="SSF46689">
    <property type="entry name" value="Homeodomain-like"/>
    <property type="match status" value="1"/>
</dbReference>
<dbReference type="InterPro" id="IPR050109">
    <property type="entry name" value="HTH-type_TetR-like_transc_reg"/>
</dbReference>
<dbReference type="PANTHER" id="PTHR30328">
    <property type="entry name" value="TRANSCRIPTIONAL REPRESSOR"/>
    <property type="match status" value="1"/>
</dbReference>
<dbReference type="PROSITE" id="PS01081">
    <property type="entry name" value="HTH_TETR_1"/>
    <property type="match status" value="1"/>
</dbReference>
<evidence type="ECO:0000313" key="5">
    <source>
        <dbReference type="Proteomes" id="UP001501207"/>
    </source>
</evidence>
<evidence type="ECO:0000313" key="4">
    <source>
        <dbReference type="EMBL" id="GAA4310814.1"/>
    </source>
</evidence>
<dbReference type="Pfam" id="PF00440">
    <property type="entry name" value="TetR_N"/>
    <property type="match status" value="1"/>
</dbReference>
<dbReference type="PROSITE" id="PS50977">
    <property type="entry name" value="HTH_TETR_2"/>
    <property type="match status" value="1"/>
</dbReference>
<dbReference type="PANTHER" id="PTHR30328:SF54">
    <property type="entry name" value="HTH-TYPE TRANSCRIPTIONAL REPRESSOR SCO4008"/>
    <property type="match status" value="1"/>
</dbReference>
<organism evidence="4 5">
    <name type="scientific">Compostibacter hankyongensis</name>
    <dbReference type="NCBI Taxonomy" id="1007089"/>
    <lineage>
        <taxon>Bacteria</taxon>
        <taxon>Pseudomonadati</taxon>
        <taxon>Bacteroidota</taxon>
        <taxon>Chitinophagia</taxon>
        <taxon>Chitinophagales</taxon>
        <taxon>Chitinophagaceae</taxon>
        <taxon>Compostibacter</taxon>
    </lineage>
</organism>
<keyword evidence="1 2" id="KW-0238">DNA-binding</keyword>
<gene>
    <name evidence="4" type="ORF">GCM10023143_19560</name>
</gene>
<dbReference type="EMBL" id="BAABFN010000004">
    <property type="protein sequence ID" value="GAA4310814.1"/>
    <property type="molecule type" value="Genomic_DNA"/>
</dbReference>
<dbReference type="RefSeq" id="WP_344978699.1">
    <property type="nucleotide sequence ID" value="NZ_BAABFN010000004.1"/>
</dbReference>
<feature type="domain" description="HTH tetR-type" evidence="3">
    <location>
        <begin position="4"/>
        <end position="64"/>
    </location>
</feature>
<evidence type="ECO:0000259" key="3">
    <source>
        <dbReference type="PROSITE" id="PS50977"/>
    </source>
</evidence>
<proteinExistence type="predicted"/>
<feature type="DNA-binding region" description="H-T-H motif" evidence="2">
    <location>
        <begin position="27"/>
        <end position="46"/>
    </location>
</feature>
<evidence type="ECO:0000256" key="2">
    <source>
        <dbReference type="PROSITE-ProRule" id="PRU00335"/>
    </source>
</evidence>
<dbReference type="InterPro" id="IPR001647">
    <property type="entry name" value="HTH_TetR"/>
</dbReference>
<dbReference type="InterPro" id="IPR041490">
    <property type="entry name" value="KstR2_TetR_C"/>
</dbReference>
<dbReference type="InterPro" id="IPR036271">
    <property type="entry name" value="Tet_transcr_reg_TetR-rel_C_sf"/>
</dbReference>
<dbReference type="Gene3D" id="1.10.357.10">
    <property type="entry name" value="Tetracycline Repressor, domain 2"/>
    <property type="match status" value="1"/>
</dbReference>
<dbReference type="InterPro" id="IPR009057">
    <property type="entry name" value="Homeodomain-like_sf"/>
</dbReference>
<dbReference type="Pfam" id="PF17932">
    <property type="entry name" value="TetR_C_24"/>
    <property type="match status" value="1"/>
</dbReference>
<name>A0ABP8FTP6_9BACT</name>
<dbReference type="PRINTS" id="PR00455">
    <property type="entry name" value="HTHTETR"/>
</dbReference>
<dbReference type="InterPro" id="IPR023772">
    <property type="entry name" value="DNA-bd_HTH_TetR-type_CS"/>
</dbReference>
<comment type="caution">
    <text evidence="4">The sequence shown here is derived from an EMBL/GenBank/DDBJ whole genome shotgun (WGS) entry which is preliminary data.</text>
</comment>
<accession>A0ABP8FTP6</accession>
<sequence length="209" mass="24347">MEWSEKQLQILEVAEELFAEKSYEGTSVRDIAQKAEVNIAMISYYFGSKEKLLEALIEYRASYAAGVVDELEKKGITDPQRKMDRLIDFYVERILVNHRFHNIMSRQLSMISEEKLRNKMIDIKQKNMELVRKVILEGQRKKVFRKVDVDLTMATITGTISQVTLAKGYYCKLMNAEDLEFSEYISKMKTRVKTHLKQLIGAHLDIKNA</sequence>